<keyword evidence="10" id="KW-0732">Signal</keyword>
<feature type="transmembrane region" description="Helical" evidence="9">
    <location>
        <begin position="696"/>
        <end position="712"/>
    </location>
</feature>
<feature type="chain" id="PRO_5005191810" description="subtilisin" evidence="10">
    <location>
        <begin position="22"/>
        <end position="718"/>
    </location>
</feature>
<dbReference type="PhylomeDB" id="A0A0G4HSX4"/>
<comment type="catalytic activity">
    <reaction evidence="5">
        <text>Hydrolysis of proteins with broad specificity for peptide bonds, and a preference for a large uncharged residue in P1. Hydrolyzes peptide amides.</text>
        <dbReference type="EC" id="3.4.21.62"/>
    </reaction>
</comment>
<reference evidence="12" key="1">
    <citation type="submission" date="2014-11" db="EMBL/GenBank/DDBJ databases">
        <authorList>
            <person name="Otto D Thomas"/>
            <person name="Naeem Raeece"/>
        </authorList>
    </citation>
    <scope>NUCLEOTIDE SEQUENCE</scope>
</reference>
<keyword evidence="9" id="KW-0812">Transmembrane</keyword>
<dbReference type="InterPro" id="IPR050131">
    <property type="entry name" value="Peptidase_S8_subtilisin-like"/>
</dbReference>
<evidence type="ECO:0000256" key="5">
    <source>
        <dbReference type="ARBA" id="ARBA00023529"/>
    </source>
</evidence>
<evidence type="ECO:0000256" key="6">
    <source>
        <dbReference type="ARBA" id="ARBA00023619"/>
    </source>
</evidence>
<sequence>MGFARVLGLGLCTLLPLQGGAQPTITKPSSISLTLGGSSSGTASVTLESTLRTWWEFSLASEEQYTTSTTAGEKCFVYSTTAGTSSASATSASSTASASSSGEAVSASSASSDHITGLGSPYDEKGRRRWGKGRVIIGYDQTVHPHTRRRLRERLLSDGVVASLQVIKKASSGDEEDYAEKVEHPETTTPTEAEEATNGTTTTTTTTTTTVHQAPSDFEIDVAILTDESDENLAAILESLEDEDGVEFVEPDYYVHKNDATINDDFFTAQWHLNACINGGQDCSEAANDIDAMSGWQITTGSSSSMVLAVLDSGVDYNHPDLSGKMWTNSGETPNDGVDNDGNGYTDDYYGYNFANGNGDPMDDDSDGHGTHVGTTAFGECGNSEGTCGVMWGGKVMGLKCLDSSGSGLISGFVLAIYYARTYGAKVMVNSYGSGACSTAFAVAVRDAYGSAFIAAAGNEATNLNSGVSYPASFAPYLPWVSAIGASTVDGAMSSFSNYGNTVVSVLAPGSDIIAAENGGGVRSLSGTSMATPIVAGIAAVVTSQFPKITPAQVVASIERSAPSFTAATGTTIFGGIANLKAALEWAESNVVVSPQTLRQLSSGNSSFTIDLYANSVGKSAGTYTDTLIIRYQYYDSGWSSLYKTTIPITITISSGSGSALGSQTVSITDQKATRMIDERGTESGTFGLRNHLGEAAWLFLLVVAISMPLWFRDGVRR</sequence>
<feature type="signal peptide" evidence="10">
    <location>
        <begin position="1"/>
        <end position="21"/>
    </location>
</feature>
<feature type="compositionally biased region" description="Low complexity" evidence="8">
    <location>
        <begin position="187"/>
        <end position="209"/>
    </location>
</feature>
<dbReference type="InterPro" id="IPR036852">
    <property type="entry name" value="Peptidase_S8/S53_dom_sf"/>
</dbReference>
<evidence type="ECO:0000256" key="1">
    <source>
        <dbReference type="ARBA" id="ARBA00011073"/>
    </source>
</evidence>
<comment type="similarity">
    <text evidence="1 7">Belongs to the peptidase S8 family.</text>
</comment>
<feature type="active site" description="Charge relay system" evidence="7">
    <location>
        <position position="369"/>
    </location>
</feature>
<protein>
    <recommendedName>
        <fullName evidence="6">subtilisin</fullName>
        <ecNumber evidence="6">3.4.21.62</ecNumber>
    </recommendedName>
</protein>
<feature type="active site" description="Charge relay system" evidence="7">
    <location>
        <position position="529"/>
    </location>
</feature>
<dbReference type="Pfam" id="PF00082">
    <property type="entry name" value="Peptidase_S8"/>
    <property type="match status" value="1"/>
</dbReference>
<dbReference type="InterPro" id="IPR000209">
    <property type="entry name" value="Peptidase_S8/S53_dom"/>
</dbReference>
<accession>A0A0G4HSX4</accession>
<organism evidence="12">
    <name type="scientific">Chromera velia CCMP2878</name>
    <dbReference type="NCBI Taxonomy" id="1169474"/>
    <lineage>
        <taxon>Eukaryota</taxon>
        <taxon>Sar</taxon>
        <taxon>Alveolata</taxon>
        <taxon>Colpodellida</taxon>
        <taxon>Chromeraceae</taxon>
        <taxon>Chromera</taxon>
    </lineage>
</organism>
<dbReference type="PROSITE" id="PS00138">
    <property type="entry name" value="SUBTILASE_SER"/>
    <property type="match status" value="1"/>
</dbReference>
<proteinExistence type="inferred from homology"/>
<evidence type="ECO:0000313" key="12">
    <source>
        <dbReference type="EMBL" id="CEM47462.1"/>
    </source>
</evidence>
<feature type="domain" description="Peptidase S8/S53" evidence="11">
    <location>
        <begin position="305"/>
        <end position="566"/>
    </location>
</feature>
<evidence type="ECO:0000256" key="4">
    <source>
        <dbReference type="ARBA" id="ARBA00022825"/>
    </source>
</evidence>
<gene>
    <name evidence="12" type="ORF">Cvel_1329</name>
</gene>
<keyword evidence="9" id="KW-1133">Transmembrane helix</keyword>
<dbReference type="InterPro" id="IPR034204">
    <property type="entry name" value="PfSUB1-like_cat_dom"/>
</dbReference>
<name>A0A0G4HSX4_9ALVE</name>
<dbReference type="EMBL" id="CDMZ01003750">
    <property type="protein sequence ID" value="CEM47462.1"/>
    <property type="molecule type" value="Genomic_DNA"/>
</dbReference>
<dbReference type="PANTHER" id="PTHR43806:SF11">
    <property type="entry name" value="CEREVISIN-RELATED"/>
    <property type="match status" value="1"/>
</dbReference>
<dbReference type="SUPFAM" id="SSF52743">
    <property type="entry name" value="Subtilisin-like"/>
    <property type="match status" value="1"/>
</dbReference>
<evidence type="ECO:0000256" key="2">
    <source>
        <dbReference type="ARBA" id="ARBA00022670"/>
    </source>
</evidence>
<evidence type="ECO:0000259" key="11">
    <source>
        <dbReference type="Pfam" id="PF00082"/>
    </source>
</evidence>
<dbReference type="GO" id="GO:0006508">
    <property type="term" value="P:proteolysis"/>
    <property type="evidence" value="ECO:0007669"/>
    <property type="project" value="UniProtKB-KW"/>
</dbReference>
<feature type="region of interest" description="Disordered" evidence="8">
    <location>
        <begin position="170"/>
        <end position="209"/>
    </location>
</feature>
<dbReference type="PROSITE" id="PS51892">
    <property type="entry name" value="SUBTILASE"/>
    <property type="match status" value="1"/>
</dbReference>
<dbReference type="GO" id="GO:0004252">
    <property type="term" value="F:serine-type endopeptidase activity"/>
    <property type="evidence" value="ECO:0007669"/>
    <property type="project" value="UniProtKB-UniRule"/>
</dbReference>
<keyword evidence="4 7" id="KW-0720">Serine protease</keyword>
<dbReference type="InterPro" id="IPR015500">
    <property type="entry name" value="Peptidase_S8_subtilisin-rel"/>
</dbReference>
<evidence type="ECO:0000256" key="3">
    <source>
        <dbReference type="ARBA" id="ARBA00022801"/>
    </source>
</evidence>
<evidence type="ECO:0000256" key="10">
    <source>
        <dbReference type="SAM" id="SignalP"/>
    </source>
</evidence>
<evidence type="ECO:0000256" key="9">
    <source>
        <dbReference type="SAM" id="Phobius"/>
    </source>
</evidence>
<dbReference type="EC" id="3.4.21.62" evidence="6"/>
<dbReference type="PANTHER" id="PTHR43806">
    <property type="entry name" value="PEPTIDASE S8"/>
    <property type="match status" value="1"/>
</dbReference>
<keyword evidence="2 7" id="KW-0645">Protease</keyword>
<dbReference type="CDD" id="cd07473">
    <property type="entry name" value="Peptidases_S8_Subtilisin_like"/>
    <property type="match status" value="1"/>
</dbReference>
<keyword evidence="3 7" id="KW-0378">Hydrolase</keyword>
<keyword evidence="9" id="KW-0472">Membrane</keyword>
<dbReference type="Gene3D" id="3.40.50.200">
    <property type="entry name" value="Peptidase S8/S53 domain"/>
    <property type="match status" value="1"/>
</dbReference>
<evidence type="ECO:0000256" key="8">
    <source>
        <dbReference type="SAM" id="MobiDB-lite"/>
    </source>
</evidence>
<feature type="active site" description="Charge relay system" evidence="7">
    <location>
        <position position="312"/>
    </location>
</feature>
<dbReference type="VEuPathDB" id="CryptoDB:Cvel_1329"/>
<evidence type="ECO:0000256" key="7">
    <source>
        <dbReference type="PROSITE-ProRule" id="PRU01240"/>
    </source>
</evidence>
<feature type="region of interest" description="Disordered" evidence="8">
    <location>
        <begin position="105"/>
        <end position="127"/>
    </location>
</feature>
<dbReference type="PRINTS" id="PR00723">
    <property type="entry name" value="SUBTILISIN"/>
</dbReference>
<dbReference type="InterPro" id="IPR023828">
    <property type="entry name" value="Peptidase_S8_Ser-AS"/>
</dbReference>
<dbReference type="AlphaFoldDB" id="A0A0G4HSX4"/>